<evidence type="ECO:0000313" key="2">
    <source>
        <dbReference type="Proteomes" id="UP001153328"/>
    </source>
</evidence>
<proteinExistence type="predicted"/>
<reference evidence="1" key="1">
    <citation type="submission" date="2021-06" db="EMBL/GenBank/DDBJ databases">
        <authorList>
            <person name="Arsene-Ploetze F."/>
        </authorList>
    </citation>
    <scope>NUCLEOTIDE SEQUENCE</scope>
    <source>
        <strain evidence="1">SBRY1</strain>
    </source>
</reference>
<dbReference type="EMBL" id="CAJVAX010000001">
    <property type="protein sequence ID" value="CAG7605776.1"/>
    <property type="molecule type" value="Genomic_DNA"/>
</dbReference>
<evidence type="ECO:0000313" key="1">
    <source>
        <dbReference type="EMBL" id="CAG7605776.1"/>
    </source>
</evidence>
<sequence>MAAQFTGMWNASFGTHPSVNGGLVSTVNPRQEYARPAAVRHGNVVTWDFLRYGDAP</sequence>
<name>A0A9W4E154_9ACTN</name>
<dbReference type="AlphaFoldDB" id="A0A9W4E154"/>
<gene>
    <name evidence="1" type="ORF">SBRY_10857</name>
</gene>
<protein>
    <submittedName>
        <fullName evidence="1">Uncharacterized protein</fullName>
    </submittedName>
</protein>
<comment type="caution">
    <text evidence="1">The sequence shown here is derived from an EMBL/GenBank/DDBJ whole genome shotgun (WGS) entry which is preliminary data.</text>
</comment>
<organism evidence="1 2">
    <name type="scientific">Actinacidiphila bryophytorum</name>
    <dbReference type="NCBI Taxonomy" id="1436133"/>
    <lineage>
        <taxon>Bacteria</taxon>
        <taxon>Bacillati</taxon>
        <taxon>Actinomycetota</taxon>
        <taxon>Actinomycetes</taxon>
        <taxon>Kitasatosporales</taxon>
        <taxon>Streptomycetaceae</taxon>
        <taxon>Actinacidiphila</taxon>
    </lineage>
</organism>
<keyword evidence="2" id="KW-1185">Reference proteome</keyword>
<dbReference type="Proteomes" id="UP001153328">
    <property type="component" value="Unassembled WGS sequence"/>
</dbReference>
<accession>A0A9W4E154</accession>